<evidence type="ECO:0000256" key="7">
    <source>
        <dbReference type="SAM" id="Phobius"/>
    </source>
</evidence>
<evidence type="ECO:0000256" key="2">
    <source>
        <dbReference type="ARBA" id="ARBA00022448"/>
    </source>
</evidence>
<feature type="transmembrane region" description="Helical" evidence="7">
    <location>
        <begin position="330"/>
        <end position="352"/>
    </location>
</feature>
<dbReference type="PANTHER" id="PTHR43163">
    <property type="entry name" value="DIPEPTIDE TRANSPORT SYSTEM PERMEASE PROTEIN DPPB-RELATED"/>
    <property type="match status" value="1"/>
</dbReference>
<evidence type="ECO:0000256" key="4">
    <source>
        <dbReference type="ARBA" id="ARBA00022692"/>
    </source>
</evidence>
<dbReference type="SUPFAM" id="SSF161098">
    <property type="entry name" value="MetI-like"/>
    <property type="match status" value="1"/>
</dbReference>
<evidence type="ECO:0000256" key="3">
    <source>
        <dbReference type="ARBA" id="ARBA00022475"/>
    </source>
</evidence>
<keyword evidence="6 7" id="KW-0472">Membrane</keyword>
<dbReference type="InterPro" id="IPR045621">
    <property type="entry name" value="BPD_transp_1_N"/>
</dbReference>
<evidence type="ECO:0000313" key="9">
    <source>
        <dbReference type="EMBL" id="VAW05215.1"/>
    </source>
</evidence>
<keyword evidence="2" id="KW-0813">Transport</keyword>
<dbReference type="CDD" id="cd06261">
    <property type="entry name" value="TM_PBP2"/>
    <property type="match status" value="1"/>
</dbReference>
<feature type="transmembrane region" description="Helical" evidence="7">
    <location>
        <begin position="9"/>
        <end position="30"/>
    </location>
</feature>
<dbReference type="AlphaFoldDB" id="A0A3B0SH38"/>
<dbReference type="PROSITE" id="PS50928">
    <property type="entry name" value="ABC_TM1"/>
    <property type="match status" value="1"/>
</dbReference>
<feature type="transmembrane region" description="Helical" evidence="7">
    <location>
        <begin position="226"/>
        <end position="245"/>
    </location>
</feature>
<evidence type="ECO:0000256" key="1">
    <source>
        <dbReference type="ARBA" id="ARBA00004651"/>
    </source>
</evidence>
<comment type="subcellular location">
    <subcellularLocation>
        <location evidence="1">Cell membrane</location>
        <topology evidence="1">Multi-pass membrane protein</topology>
    </subcellularLocation>
</comment>
<evidence type="ECO:0000256" key="5">
    <source>
        <dbReference type="ARBA" id="ARBA00022989"/>
    </source>
</evidence>
<sequence length="359" mass="39494">MLIFITRRTLLAIPVLLGIMIVVFLLMRAIPGDPCTSMLGERATPEACVEFNEANGLNEPIYVQLSIYMKNVLTFNLGESVRFSRPVTQLLIERLPLTTELAMSALFLAIVGGVPLGIIAARKHNTIVDGGTMAFANMGVSMPVFWLGLMLAYLFAVVLKGTPLALPPGGRLSAGVFPIPYYEVWNWNLTEGSFWSKFHEYVANHYILNTFITAQWSVFWDLVRHMILPAVALATIPLAIIARITRSSLLEAMNKDYIRTARAKGAKERRVVTRHALRNSLLPVVTIIGLQMGLLLGGAVLTETVFKLAGVGTGIFDAIIGRDYAVVQGFTVVIAAGYVIVNLLVDLSYGYLDPRIRQK</sequence>
<keyword evidence="3" id="KW-1003">Cell membrane</keyword>
<feature type="domain" description="ABC transmembrane type-1" evidence="8">
    <location>
        <begin position="95"/>
        <end position="345"/>
    </location>
</feature>
<dbReference type="InterPro" id="IPR035906">
    <property type="entry name" value="MetI-like_sf"/>
</dbReference>
<reference evidence="9" key="1">
    <citation type="submission" date="2018-06" db="EMBL/GenBank/DDBJ databases">
        <authorList>
            <person name="Zhirakovskaya E."/>
        </authorList>
    </citation>
    <scope>NUCLEOTIDE SEQUENCE</scope>
</reference>
<dbReference type="Pfam" id="PF19300">
    <property type="entry name" value="BPD_transp_1_N"/>
    <property type="match status" value="1"/>
</dbReference>
<name>A0A3B0SH38_9ZZZZ</name>
<dbReference type="GO" id="GO:0005886">
    <property type="term" value="C:plasma membrane"/>
    <property type="evidence" value="ECO:0007669"/>
    <property type="project" value="UniProtKB-SubCell"/>
</dbReference>
<keyword evidence="5 7" id="KW-1133">Transmembrane helix</keyword>
<evidence type="ECO:0000256" key="6">
    <source>
        <dbReference type="ARBA" id="ARBA00023136"/>
    </source>
</evidence>
<dbReference type="InterPro" id="IPR000515">
    <property type="entry name" value="MetI-like"/>
</dbReference>
<evidence type="ECO:0000259" key="8">
    <source>
        <dbReference type="PROSITE" id="PS50928"/>
    </source>
</evidence>
<dbReference type="Gene3D" id="1.10.3720.10">
    <property type="entry name" value="MetI-like"/>
    <property type="match status" value="1"/>
</dbReference>
<dbReference type="GO" id="GO:0055085">
    <property type="term" value="P:transmembrane transport"/>
    <property type="evidence" value="ECO:0007669"/>
    <property type="project" value="InterPro"/>
</dbReference>
<proteinExistence type="predicted"/>
<protein>
    <submittedName>
        <fullName evidence="9">Dipeptide transport system permease protein DppB (TC 3.A.1.5.2)</fullName>
    </submittedName>
</protein>
<keyword evidence="4 7" id="KW-0812">Transmembrane</keyword>
<accession>A0A3B0SH38</accession>
<dbReference type="EMBL" id="UOEI01000422">
    <property type="protein sequence ID" value="VAW05215.1"/>
    <property type="molecule type" value="Genomic_DNA"/>
</dbReference>
<gene>
    <name evidence="9" type="ORF">MNBD_ACTINO01-354</name>
</gene>
<dbReference type="PANTHER" id="PTHR43163:SF6">
    <property type="entry name" value="DIPEPTIDE TRANSPORT SYSTEM PERMEASE PROTEIN DPPB-RELATED"/>
    <property type="match status" value="1"/>
</dbReference>
<dbReference type="Pfam" id="PF00528">
    <property type="entry name" value="BPD_transp_1"/>
    <property type="match status" value="1"/>
</dbReference>
<organism evidence="9">
    <name type="scientific">hydrothermal vent metagenome</name>
    <dbReference type="NCBI Taxonomy" id="652676"/>
    <lineage>
        <taxon>unclassified sequences</taxon>
        <taxon>metagenomes</taxon>
        <taxon>ecological metagenomes</taxon>
    </lineage>
</organism>
<feature type="transmembrane region" description="Helical" evidence="7">
    <location>
        <begin position="101"/>
        <end position="121"/>
    </location>
</feature>
<feature type="transmembrane region" description="Helical" evidence="7">
    <location>
        <begin position="133"/>
        <end position="159"/>
    </location>
</feature>
<feature type="transmembrane region" description="Helical" evidence="7">
    <location>
        <begin position="280"/>
        <end position="301"/>
    </location>
</feature>